<dbReference type="Proteomes" id="UP000824782">
    <property type="component" value="Unassembled WGS sequence"/>
</dbReference>
<feature type="transmembrane region" description="Helical" evidence="1">
    <location>
        <begin position="6"/>
        <end position="25"/>
    </location>
</feature>
<keyword evidence="3" id="KW-1185">Reference proteome</keyword>
<evidence type="ECO:0000313" key="3">
    <source>
        <dbReference type="Proteomes" id="UP000824782"/>
    </source>
</evidence>
<keyword evidence="1" id="KW-0812">Transmembrane</keyword>
<evidence type="ECO:0000256" key="1">
    <source>
        <dbReference type="SAM" id="Phobius"/>
    </source>
</evidence>
<accession>A0AAV7A4G9</accession>
<gene>
    <name evidence="2" type="ORF">GDO81_003876</name>
</gene>
<dbReference type="EMBL" id="WNYA01000010">
    <property type="protein sequence ID" value="KAG8554729.1"/>
    <property type="molecule type" value="Genomic_DNA"/>
</dbReference>
<name>A0AAV7A4G9_ENGPU</name>
<feature type="transmembrane region" description="Helical" evidence="1">
    <location>
        <begin position="63"/>
        <end position="81"/>
    </location>
</feature>
<sequence>MTVLSTEWMCYGVTVCLLPSMLYLLSHCRYSYDSTRVWFAMVVGRRGWGRGSLIWKITFWRTVNRKFFLFLLLLAIVCRIVR</sequence>
<proteinExistence type="predicted"/>
<keyword evidence="1" id="KW-0472">Membrane</keyword>
<dbReference type="AlphaFoldDB" id="A0AAV7A4G9"/>
<comment type="caution">
    <text evidence="2">The sequence shown here is derived from an EMBL/GenBank/DDBJ whole genome shotgun (WGS) entry which is preliminary data.</text>
</comment>
<evidence type="ECO:0000313" key="2">
    <source>
        <dbReference type="EMBL" id="KAG8554729.1"/>
    </source>
</evidence>
<keyword evidence="1" id="KW-1133">Transmembrane helix</keyword>
<organism evidence="2 3">
    <name type="scientific">Engystomops pustulosus</name>
    <name type="common">Tungara frog</name>
    <name type="synonym">Physalaemus pustulosus</name>
    <dbReference type="NCBI Taxonomy" id="76066"/>
    <lineage>
        <taxon>Eukaryota</taxon>
        <taxon>Metazoa</taxon>
        <taxon>Chordata</taxon>
        <taxon>Craniata</taxon>
        <taxon>Vertebrata</taxon>
        <taxon>Euteleostomi</taxon>
        <taxon>Amphibia</taxon>
        <taxon>Batrachia</taxon>
        <taxon>Anura</taxon>
        <taxon>Neobatrachia</taxon>
        <taxon>Hyloidea</taxon>
        <taxon>Leptodactylidae</taxon>
        <taxon>Leiuperinae</taxon>
        <taxon>Engystomops</taxon>
    </lineage>
</organism>
<protein>
    <recommendedName>
        <fullName evidence="4">Secreted peptide</fullName>
    </recommendedName>
</protein>
<evidence type="ECO:0008006" key="4">
    <source>
        <dbReference type="Google" id="ProtNLM"/>
    </source>
</evidence>
<reference evidence="2" key="1">
    <citation type="thesis" date="2020" institute="ProQuest LLC" country="789 East Eisenhower Parkway, Ann Arbor, MI, USA">
        <title>Comparative Genomics and Chromosome Evolution.</title>
        <authorList>
            <person name="Mudd A.B."/>
        </authorList>
    </citation>
    <scope>NUCLEOTIDE SEQUENCE</scope>
    <source>
        <strain evidence="2">237g6f4</strain>
        <tissue evidence="2">Blood</tissue>
    </source>
</reference>